<dbReference type="RefSeq" id="XP_005101628.2">
    <property type="nucleotide sequence ID" value="XM_005101571.2"/>
</dbReference>
<evidence type="ECO:0000313" key="13">
    <source>
        <dbReference type="RefSeq" id="XP_005101628.2"/>
    </source>
</evidence>
<dbReference type="SMART" id="SM00430">
    <property type="entry name" value="HOLI"/>
    <property type="match status" value="1"/>
</dbReference>
<name>A0ABM0JU96_APLCA</name>
<evidence type="ECO:0000256" key="8">
    <source>
        <dbReference type="ARBA" id="ARBA00023242"/>
    </source>
</evidence>
<feature type="compositionally biased region" description="Polar residues" evidence="9">
    <location>
        <begin position="783"/>
        <end position="800"/>
    </location>
</feature>
<accession>A0ABM0JU96</accession>
<feature type="domain" description="NR LBD" evidence="11">
    <location>
        <begin position="941"/>
        <end position="1209"/>
    </location>
</feature>
<protein>
    <submittedName>
        <fullName evidence="13">Signaling mucin MSB2</fullName>
    </submittedName>
</protein>
<dbReference type="PRINTS" id="PR00047">
    <property type="entry name" value="STROIDFINGER"/>
</dbReference>
<feature type="compositionally biased region" description="Polar residues" evidence="9">
    <location>
        <begin position="760"/>
        <end position="771"/>
    </location>
</feature>
<dbReference type="InterPro" id="IPR035500">
    <property type="entry name" value="NHR-like_dom_sf"/>
</dbReference>
<dbReference type="PROSITE" id="PS51030">
    <property type="entry name" value="NUCLEAR_REC_DBD_2"/>
    <property type="match status" value="1"/>
</dbReference>
<keyword evidence="12" id="KW-1185">Reference proteome</keyword>
<dbReference type="SMART" id="SM00399">
    <property type="entry name" value="ZnF_C4"/>
    <property type="match status" value="1"/>
</dbReference>
<dbReference type="InterPro" id="IPR001628">
    <property type="entry name" value="Znf_hrmn_rcpt"/>
</dbReference>
<evidence type="ECO:0000256" key="6">
    <source>
        <dbReference type="ARBA" id="ARBA00023163"/>
    </source>
</evidence>
<evidence type="ECO:0000256" key="4">
    <source>
        <dbReference type="ARBA" id="ARBA00023015"/>
    </source>
</evidence>
<keyword evidence="3" id="KW-0862">Zinc</keyword>
<dbReference type="Gene3D" id="3.30.50.10">
    <property type="entry name" value="Erythroid Transcription Factor GATA-1, subunit A"/>
    <property type="match status" value="1"/>
</dbReference>
<dbReference type="PANTHER" id="PTHR24082">
    <property type="entry name" value="NUCLEAR HORMONE RECEPTOR"/>
    <property type="match status" value="1"/>
</dbReference>
<feature type="region of interest" description="Disordered" evidence="9">
    <location>
        <begin position="829"/>
        <end position="866"/>
    </location>
</feature>
<organism evidence="12 13">
    <name type="scientific">Aplysia californica</name>
    <name type="common">California sea hare</name>
    <dbReference type="NCBI Taxonomy" id="6500"/>
    <lineage>
        <taxon>Eukaryota</taxon>
        <taxon>Metazoa</taxon>
        <taxon>Spiralia</taxon>
        <taxon>Lophotrochozoa</taxon>
        <taxon>Mollusca</taxon>
        <taxon>Gastropoda</taxon>
        <taxon>Heterobranchia</taxon>
        <taxon>Euthyneura</taxon>
        <taxon>Tectipleura</taxon>
        <taxon>Aplysiida</taxon>
        <taxon>Aplysioidea</taxon>
        <taxon>Aplysiidae</taxon>
        <taxon>Aplysia</taxon>
    </lineage>
</organism>
<dbReference type="Pfam" id="PF00104">
    <property type="entry name" value="Hormone_recep"/>
    <property type="match status" value="1"/>
</dbReference>
<dbReference type="Gene3D" id="1.10.565.10">
    <property type="entry name" value="Retinoid X Receptor"/>
    <property type="match status" value="1"/>
</dbReference>
<keyword evidence="2" id="KW-0863">Zinc-finger</keyword>
<dbReference type="InterPro" id="IPR013088">
    <property type="entry name" value="Znf_NHR/GATA"/>
</dbReference>
<keyword evidence="4" id="KW-0805">Transcription regulation</keyword>
<feature type="compositionally biased region" description="Polar residues" evidence="9">
    <location>
        <begin position="1"/>
        <end position="13"/>
    </location>
</feature>
<keyword evidence="6" id="KW-0804">Transcription</keyword>
<dbReference type="Pfam" id="PF00105">
    <property type="entry name" value="zf-C4"/>
    <property type="match status" value="1"/>
</dbReference>
<evidence type="ECO:0000259" key="10">
    <source>
        <dbReference type="PROSITE" id="PS51030"/>
    </source>
</evidence>
<sequence length="1209" mass="132024">MSLSGKSNRSKNPSLKRDLLSLGCTSSSPELPAESTDRVNKGQNADPTLENFSKRQTQCTASPSTSGQSLLQSEQTSEIYDFLDSASRGLHSVLTNPESPSELFAATKSPVTQQSEVSKFTTSDTDMAFVTPPSNTSCHVTTSYPTTNHTPASMLLMSLSRETKKGSLSSTPSSKSSSSSSLPACTLSPSAASWPASSLSSPQSLATITTSKSRTRDTDISPLSMGDSITTAAVAAEVATTFSPNSSTATSATAAATKSPENVETASVGDTEESESMQAPLRKRRHPPDEPTKKMIPNLPPCKVCRTKASGFHYGANTCEGCKGFFRRALKTRTIFQCVGVKNCDVIGVNRKLCAYCRYQKCLAVGMSKTAIKIGRYTSETRSRNVLEARLAKQQGLAADESPEAAQEEHAIAPHADDEKNSSNTTKFTKKSKVQKDTIHESFVNGTQDLNMNSSQSDVAHGPSNQKEVFSLLLAPEKDTLSTTQYNSLTLLAPERQDRSCTHEASSKNKKGIALDSQLVDLFKSPCTHHGVCGIAQPIQQNEFTTFPTASQNKWSLEADSSPGTSSFESCPDQDAISLSPIVRQETVPQVSIDLANSVSLDFACLLEDDQTCVTDHVDTSVAQSNVREDSSWCSPAPVYSPCQPSATRRDVASEESSVLSDMSSVLLDQTLYQTPSCSTALTDTMYQSSEHHSEHEENTFTLPISRLTNSNIAIPTVGVCGHEQSNPTVNHCGVSFGGETLVDDLLAASEASYDGDCVQHTSPVASENHISSPASTPSPSPWQTNTVTPPSTWSSTGGARSTKRGEYDMILWSPLSLSADMMQFTPQNSSLPLSPPAQPLWSSSFSSASSPAASVGASPGPSTSSSAVVLAASGEAQIEDQDQERLEIERSLIEILKQPWAFSDERTVKKHIQLLERFQRLNAARSESVVRPICGSDNERLDSIIHDLLVAHNNSMLVSTYFPESFILDRQLSFLKGHQLREQLFGEVKVIPMEDYLYLYRNTGMDIDGRLPFIKAHIMYLESYVQRLVKFAKCIPGFGEMDLEDQILMLKKSRTGISLLGSFRGFNSQLNICVFPNGRCLHRKDMRNFFSPVYADIGFKTADSLKKEVWLPEELVILKALLFTLIDKRQFHNPKAVENLQNLLLTCLKHSLRKSFPDCEPLTLVGQALTKLSLIRPVRNMTCPGKREMFHEFYQRSPLLREIMDPDV</sequence>
<dbReference type="PROSITE" id="PS51843">
    <property type="entry name" value="NR_LBD"/>
    <property type="match status" value="1"/>
</dbReference>
<dbReference type="PANTHER" id="PTHR24082:SF473">
    <property type="entry name" value="ECDYSONE-INDUCED PROTEIN 75B, ISOFORM B"/>
    <property type="match status" value="1"/>
</dbReference>
<gene>
    <name evidence="13" type="primary">LOC100861463</name>
</gene>
<feature type="compositionally biased region" description="Polar residues" evidence="9">
    <location>
        <begin position="41"/>
        <end position="74"/>
    </location>
</feature>
<feature type="region of interest" description="Disordered" evidence="9">
    <location>
        <begin position="759"/>
        <end position="802"/>
    </location>
</feature>
<dbReference type="CDD" id="cd06916">
    <property type="entry name" value="NR_DBD_like"/>
    <property type="match status" value="1"/>
</dbReference>
<evidence type="ECO:0000259" key="11">
    <source>
        <dbReference type="PROSITE" id="PS51843"/>
    </source>
</evidence>
<feature type="region of interest" description="Disordered" evidence="9">
    <location>
        <begin position="241"/>
        <end position="295"/>
    </location>
</feature>
<evidence type="ECO:0000313" key="12">
    <source>
        <dbReference type="Proteomes" id="UP000694888"/>
    </source>
</evidence>
<evidence type="ECO:0000256" key="2">
    <source>
        <dbReference type="ARBA" id="ARBA00022771"/>
    </source>
</evidence>
<dbReference type="Proteomes" id="UP000694888">
    <property type="component" value="Unplaced"/>
</dbReference>
<evidence type="ECO:0000256" key="3">
    <source>
        <dbReference type="ARBA" id="ARBA00022833"/>
    </source>
</evidence>
<dbReference type="InterPro" id="IPR000536">
    <property type="entry name" value="Nucl_hrmn_rcpt_lig-bd"/>
</dbReference>
<dbReference type="InterPro" id="IPR050234">
    <property type="entry name" value="Nuclear_hormone_rcpt_NR1"/>
</dbReference>
<keyword evidence="1" id="KW-0479">Metal-binding</keyword>
<evidence type="ECO:0000256" key="5">
    <source>
        <dbReference type="ARBA" id="ARBA00023125"/>
    </source>
</evidence>
<dbReference type="SUPFAM" id="SSF57716">
    <property type="entry name" value="Glucocorticoid receptor-like (DNA-binding domain)"/>
    <property type="match status" value="1"/>
</dbReference>
<feature type="region of interest" description="Disordered" evidence="9">
    <location>
        <begin position="1"/>
        <end position="74"/>
    </location>
</feature>
<feature type="region of interest" description="Disordered" evidence="9">
    <location>
        <begin position="125"/>
        <end position="149"/>
    </location>
</feature>
<feature type="compositionally biased region" description="Basic and acidic residues" evidence="9">
    <location>
        <begin position="407"/>
        <end position="421"/>
    </location>
</feature>
<feature type="region of interest" description="Disordered" evidence="9">
    <location>
        <begin position="394"/>
        <end position="436"/>
    </location>
</feature>
<feature type="compositionally biased region" description="Polar residues" evidence="9">
    <location>
        <begin position="132"/>
        <end position="149"/>
    </location>
</feature>
<keyword evidence="5" id="KW-0238">DNA-binding</keyword>
<dbReference type="PROSITE" id="PS00031">
    <property type="entry name" value="NUCLEAR_REC_DBD_1"/>
    <property type="match status" value="1"/>
</dbReference>
<proteinExistence type="predicted"/>
<evidence type="ECO:0000256" key="7">
    <source>
        <dbReference type="ARBA" id="ARBA00023170"/>
    </source>
</evidence>
<reference evidence="13" key="1">
    <citation type="submission" date="2025-08" db="UniProtKB">
        <authorList>
            <consortium name="RefSeq"/>
        </authorList>
    </citation>
    <scope>IDENTIFICATION</scope>
</reference>
<feature type="domain" description="Nuclear receptor" evidence="10">
    <location>
        <begin position="299"/>
        <end position="374"/>
    </location>
</feature>
<evidence type="ECO:0000256" key="9">
    <source>
        <dbReference type="SAM" id="MobiDB-lite"/>
    </source>
</evidence>
<feature type="compositionally biased region" description="Low complexity" evidence="9">
    <location>
        <begin position="166"/>
        <end position="206"/>
    </location>
</feature>
<dbReference type="SUPFAM" id="SSF48508">
    <property type="entry name" value="Nuclear receptor ligand-binding domain"/>
    <property type="match status" value="1"/>
</dbReference>
<evidence type="ECO:0000256" key="1">
    <source>
        <dbReference type="ARBA" id="ARBA00022723"/>
    </source>
</evidence>
<keyword evidence="7" id="KW-0675">Receptor</keyword>
<feature type="compositionally biased region" description="Low complexity" evidence="9">
    <location>
        <begin position="241"/>
        <end position="259"/>
    </location>
</feature>
<feature type="compositionally biased region" description="Low complexity" evidence="9">
    <location>
        <begin position="840"/>
        <end position="866"/>
    </location>
</feature>
<keyword evidence="8" id="KW-0539">Nucleus</keyword>
<dbReference type="GeneID" id="100861463"/>
<feature type="region of interest" description="Disordered" evidence="9">
    <location>
        <begin position="162"/>
        <end position="225"/>
    </location>
</feature>